<keyword evidence="6" id="KW-0808">Transferase</keyword>
<dbReference type="Gene3D" id="1.10.510.10">
    <property type="entry name" value="Transferase(Phosphotransferase) domain 1"/>
    <property type="match status" value="1"/>
</dbReference>
<dbReference type="Gene3D" id="3.30.200.20">
    <property type="entry name" value="Phosphorylase Kinase, domain 1"/>
    <property type="match status" value="1"/>
</dbReference>
<dbReference type="SMART" id="SM00220">
    <property type="entry name" value="S_TKc"/>
    <property type="match status" value="1"/>
</dbReference>
<dbReference type="EMBL" id="JANBUH010000016">
    <property type="protein sequence ID" value="KAJ2756779.1"/>
    <property type="molecule type" value="Genomic_DNA"/>
</dbReference>
<feature type="region of interest" description="Disordered" evidence="4">
    <location>
        <begin position="485"/>
        <end position="520"/>
    </location>
</feature>
<keyword evidence="7" id="KW-1185">Reference proteome</keyword>
<dbReference type="InterPro" id="IPR017441">
    <property type="entry name" value="Protein_kinase_ATP_BS"/>
</dbReference>
<gene>
    <name evidence="6" type="primary">cmk1</name>
    <name evidence="6" type="ORF">GGI19_000583</name>
</gene>
<dbReference type="InterPro" id="IPR000719">
    <property type="entry name" value="Prot_kinase_dom"/>
</dbReference>
<evidence type="ECO:0000256" key="4">
    <source>
        <dbReference type="SAM" id="MobiDB-lite"/>
    </source>
</evidence>
<dbReference type="EC" id="2.7.11.17" evidence="6"/>
<sequence length="520" mass="56318">MHAAYNIDNSTHVQQQQQQPPSAEAQMAVMPCKYRTGRILGSGTYAVVREMVHITTGEHYAGKIISKQIMREQHLLTVPSEINILKRLSRKHENILTLVDYFETPRNVYLITELCTGGELFEHILCRKPAFTEHDAAQVMRQIVEGVSFLHTHGIVHRDLKAENCLFKTPAADSALVIADFGMSSIIGAPDSSSGWENNRVLTTHCGTPGYMAPEMVLKMGYGKPVDMWAVGVVAYFVLCGHTPFERDNPRAEAHAVVSCDYAFEPEDQWRHISPAAQHFIAALLVYSPNKRMTAKQALDHPWLQGRTRMVMPPVSPSLPHVFRVAATSDSGYDDNDNDSRDCGSMTTPATPRPNDSRSISQFTPTADASSHSATPPPSRSGSTQQQAPPLVQVESSNGSIYSASSSDSSGGVSPVVSASNPLGITATMPDKGDADVAPLTSAEEARTVRGGEEIYMGSRNLLPGLTQRKLLHSLAAHLLRPEQGGIASENTSQMDVDGLLTPGTSASSSPAFSRASSRS</sequence>
<dbReference type="OrthoDB" id="40902at2759"/>
<proteinExistence type="predicted"/>
<dbReference type="FunFam" id="1.10.510.10:FF:000571">
    <property type="entry name" value="Maternal embryonic leucine zipper kinase"/>
    <property type="match status" value="1"/>
</dbReference>
<accession>A0A9W8H0L9</accession>
<dbReference type="CDD" id="cd05117">
    <property type="entry name" value="STKc_CAMK"/>
    <property type="match status" value="1"/>
</dbReference>
<dbReference type="InterPro" id="IPR008271">
    <property type="entry name" value="Ser/Thr_kinase_AS"/>
</dbReference>
<keyword evidence="2 3" id="KW-0067">ATP-binding</keyword>
<feature type="region of interest" description="Disordered" evidence="4">
    <location>
        <begin position="329"/>
        <end position="415"/>
    </location>
</feature>
<reference evidence="6" key="1">
    <citation type="submission" date="2022-07" db="EMBL/GenBank/DDBJ databases">
        <title>Phylogenomic reconstructions and comparative analyses of Kickxellomycotina fungi.</title>
        <authorList>
            <person name="Reynolds N.K."/>
            <person name="Stajich J.E."/>
            <person name="Barry K."/>
            <person name="Grigoriev I.V."/>
            <person name="Crous P."/>
            <person name="Smith M.E."/>
        </authorList>
    </citation>
    <scope>NUCLEOTIDE SEQUENCE</scope>
    <source>
        <strain evidence="6">BCRC 34297</strain>
    </source>
</reference>
<evidence type="ECO:0000256" key="1">
    <source>
        <dbReference type="ARBA" id="ARBA00022741"/>
    </source>
</evidence>
<dbReference type="Proteomes" id="UP001140011">
    <property type="component" value="Unassembled WGS sequence"/>
</dbReference>
<dbReference type="Pfam" id="PF00069">
    <property type="entry name" value="Pkinase"/>
    <property type="match status" value="1"/>
</dbReference>
<dbReference type="AlphaFoldDB" id="A0A9W8H0L9"/>
<name>A0A9W8H0L9_9FUNG</name>
<dbReference type="SUPFAM" id="SSF56112">
    <property type="entry name" value="Protein kinase-like (PK-like)"/>
    <property type="match status" value="1"/>
</dbReference>
<dbReference type="PROSITE" id="PS00108">
    <property type="entry name" value="PROTEIN_KINASE_ST"/>
    <property type="match status" value="1"/>
</dbReference>
<dbReference type="PANTHER" id="PTHR24347">
    <property type="entry name" value="SERINE/THREONINE-PROTEIN KINASE"/>
    <property type="match status" value="1"/>
</dbReference>
<dbReference type="PROSITE" id="PS50011">
    <property type="entry name" value="PROTEIN_KINASE_DOM"/>
    <property type="match status" value="1"/>
</dbReference>
<dbReference type="GO" id="GO:0005524">
    <property type="term" value="F:ATP binding"/>
    <property type="evidence" value="ECO:0007669"/>
    <property type="project" value="UniProtKB-UniRule"/>
</dbReference>
<dbReference type="InterPro" id="IPR011009">
    <property type="entry name" value="Kinase-like_dom_sf"/>
</dbReference>
<evidence type="ECO:0000259" key="5">
    <source>
        <dbReference type="PROSITE" id="PS50011"/>
    </source>
</evidence>
<dbReference type="FunFam" id="3.30.200.20:FF:000042">
    <property type="entry name" value="Aurora kinase A"/>
    <property type="match status" value="1"/>
</dbReference>
<keyword evidence="6" id="KW-0418">Kinase</keyword>
<feature type="domain" description="Protein kinase" evidence="5">
    <location>
        <begin position="34"/>
        <end position="304"/>
    </location>
</feature>
<evidence type="ECO:0000256" key="2">
    <source>
        <dbReference type="ARBA" id="ARBA00022840"/>
    </source>
</evidence>
<feature type="compositionally biased region" description="Low complexity" evidence="4">
    <location>
        <begin position="396"/>
        <end position="415"/>
    </location>
</feature>
<feature type="compositionally biased region" description="Low complexity" evidence="4">
    <location>
        <begin position="506"/>
        <end position="520"/>
    </location>
</feature>
<evidence type="ECO:0000256" key="3">
    <source>
        <dbReference type="PROSITE-ProRule" id="PRU10141"/>
    </source>
</evidence>
<protein>
    <submittedName>
        <fullName evidence="6">Calcium/calmodulin-dependent protein kinase type I</fullName>
        <ecNumber evidence="6">2.7.11.17</ecNumber>
    </submittedName>
</protein>
<dbReference type="PROSITE" id="PS00107">
    <property type="entry name" value="PROTEIN_KINASE_ATP"/>
    <property type="match status" value="1"/>
</dbReference>
<dbReference type="GO" id="GO:0004683">
    <property type="term" value="F:calcium/calmodulin-dependent protein kinase activity"/>
    <property type="evidence" value="ECO:0007669"/>
    <property type="project" value="UniProtKB-EC"/>
</dbReference>
<feature type="binding site" evidence="3">
    <location>
        <position position="63"/>
    </location>
    <ligand>
        <name>ATP</name>
        <dbReference type="ChEBI" id="CHEBI:30616"/>
    </ligand>
</feature>
<feature type="compositionally biased region" description="Polar residues" evidence="4">
    <location>
        <begin position="357"/>
        <end position="388"/>
    </location>
</feature>
<evidence type="ECO:0000313" key="7">
    <source>
        <dbReference type="Proteomes" id="UP001140011"/>
    </source>
</evidence>
<keyword evidence="1 3" id="KW-0547">Nucleotide-binding</keyword>
<comment type="caution">
    <text evidence="6">The sequence shown here is derived from an EMBL/GenBank/DDBJ whole genome shotgun (WGS) entry which is preliminary data.</text>
</comment>
<organism evidence="6 7">
    <name type="scientific">Coemansia pectinata</name>
    <dbReference type="NCBI Taxonomy" id="1052879"/>
    <lineage>
        <taxon>Eukaryota</taxon>
        <taxon>Fungi</taxon>
        <taxon>Fungi incertae sedis</taxon>
        <taxon>Zoopagomycota</taxon>
        <taxon>Kickxellomycotina</taxon>
        <taxon>Kickxellomycetes</taxon>
        <taxon>Kickxellales</taxon>
        <taxon>Kickxellaceae</taxon>
        <taxon>Coemansia</taxon>
    </lineage>
</organism>
<evidence type="ECO:0000313" key="6">
    <source>
        <dbReference type="EMBL" id="KAJ2756779.1"/>
    </source>
</evidence>